<evidence type="ECO:0000256" key="5">
    <source>
        <dbReference type="ARBA" id="ARBA00022989"/>
    </source>
</evidence>
<evidence type="ECO:0000256" key="7">
    <source>
        <dbReference type="SAM" id="Phobius"/>
    </source>
</evidence>
<dbReference type="AlphaFoldDB" id="A0A1H4LV45"/>
<evidence type="ECO:0000256" key="2">
    <source>
        <dbReference type="ARBA" id="ARBA00022475"/>
    </source>
</evidence>
<dbReference type="Proteomes" id="UP000199183">
    <property type="component" value="Unassembled WGS sequence"/>
</dbReference>
<dbReference type="GO" id="GO:0022857">
    <property type="term" value="F:transmembrane transporter activity"/>
    <property type="evidence" value="ECO:0007669"/>
    <property type="project" value="TreeGrafter"/>
</dbReference>
<keyword evidence="6 7" id="KW-0472">Membrane</keyword>
<accession>A0A1H4LV45</accession>
<comment type="subcellular location">
    <subcellularLocation>
        <location evidence="1">Cell inner membrane</location>
        <topology evidence="1">Multi-pass membrane protein</topology>
    </subcellularLocation>
</comment>
<keyword evidence="2" id="KW-1003">Cell membrane</keyword>
<dbReference type="PANTHER" id="PTHR33362">
    <property type="entry name" value="SIALIC ACID TRAP TRANSPORTER PERMEASE PROTEIN SIAT-RELATED"/>
    <property type="match status" value="1"/>
</dbReference>
<feature type="transmembrane region" description="Helical" evidence="7">
    <location>
        <begin position="6"/>
        <end position="39"/>
    </location>
</feature>
<evidence type="ECO:0000313" key="9">
    <source>
        <dbReference type="EMBL" id="SEB74573.1"/>
    </source>
</evidence>
<name>A0A1H4LV45_9MICO</name>
<dbReference type="InterPro" id="IPR004681">
    <property type="entry name" value="TRAP_DctM"/>
</dbReference>
<sequence length="222" mass="23568">MWPIGVMLVIVIGGIFSGIFTATEAAAYGAGFAVAVTLVSRSIKGKMRAITQALLETASSTAAILLLIAGASLLTRMLSLSGITSQVIEYFTSLNLSPVGVLFVLLVFYLILGMALDPMTMIVLTVPILIPLLDASGVNLLMFGVFIVLLGELASVTPPVGMMSYIVHKITSTLDDVRAREITLVDVFIGAAWFIPGPVILLLLLIFFPDIATWLPTLGNVK</sequence>
<evidence type="ECO:0000256" key="3">
    <source>
        <dbReference type="ARBA" id="ARBA00022519"/>
    </source>
</evidence>
<gene>
    <name evidence="9" type="ORF">SAMN04489806_1667</name>
</gene>
<reference evidence="9 10" key="1">
    <citation type="submission" date="2016-10" db="EMBL/GenBank/DDBJ databases">
        <authorList>
            <person name="de Groot N.N."/>
        </authorList>
    </citation>
    <scope>NUCLEOTIDE SEQUENCE [LARGE SCALE GENOMIC DNA]</scope>
    <source>
        <strain evidence="9 10">DSM 21799</strain>
    </source>
</reference>
<evidence type="ECO:0000256" key="6">
    <source>
        <dbReference type="ARBA" id="ARBA00023136"/>
    </source>
</evidence>
<evidence type="ECO:0000256" key="4">
    <source>
        <dbReference type="ARBA" id="ARBA00022692"/>
    </source>
</evidence>
<dbReference type="STRING" id="640635.SAMN04489806_1667"/>
<keyword evidence="4 7" id="KW-0812">Transmembrane</keyword>
<feature type="domain" description="TRAP C4-dicarboxylate transport system permease DctM subunit" evidence="8">
    <location>
        <begin position="2"/>
        <end position="210"/>
    </location>
</feature>
<feature type="transmembrane region" description="Helical" evidence="7">
    <location>
        <begin position="187"/>
        <end position="208"/>
    </location>
</feature>
<keyword evidence="3" id="KW-0997">Cell inner membrane</keyword>
<dbReference type="InterPro" id="IPR010656">
    <property type="entry name" value="DctM"/>
</dbReference>
<dbReference type="EMBL" id="FNRY01000001">
    <property type="protein sequence ID" value="SEB74573.1"/>
    <property type="molecule type" value="Genomic_DNA"/>
</dbReference>
<feature type="transmembrane region" description="Helical" evidence="7">
    <location>
        <begin position="143"/>
        <end position="167"/>
    </location>
</feature>
<dbReference type="PANTHER" id="PTHR33362:SF5">
    <property type="entry name" value="C4-DICARBOXYLATE TRAP TRANSPORTER LARGE PERMEASE PROTEIN DCTM"/>
    <property type="match status" value="1"/>
</dbReference>
<evidence type="ECO:0000256" key="1">
    <source>
        <dbReference type="ARBA" id="ARBA00004429"/>
    </source>
</evidence>
<dbReference type="GO" id="GO:0005886">
    <property type="term" value="C:plasma membrane"/>
    <property type="evidence" value="ECO:0007669"/>
    <property type="project" value="UniProtKB-SubCell"/>
</dbReference>
<feature type="transmembrane region" description="Helical" evidence="7">
    <location>
        <begin position="90"/>
        <end position="112"/>
    </location>
</feature>
<keyword evidence="5 7" id="KW-1133">Transmembrane helix</keyword>
<feature type="transmembrane region" description="Helical" evidence="7">
    <location>
        <begin position="60"/>
        <end position="78"/>
    </location>
</feature>
<protein>
    <submittedName>
        <fullName evidence="9">Tripartite ATP-independent transporter, DctM component</fullName>
    </submittedName>
</protein>
<dbReference type="Pfam" id="PF06808">
    <property type="entry name" value="DctM"/>
    <property type="match status" value="1"/>
</dbReference>
<evidence type="ECO:0000313" key="10">
    <source>
        <dbReference type="Proteomes" id="UP000199183"/>
    </source>
</evidence>
<evidence type="ECO:0000259" key="8">
    <source>
        <dbReference type="Pfam" id="PF06808"/>
    </source>
</evidence>
<keyword evidence="10" id="KW-1185">Reference proteome</keyword>
<feature type="transmembrane region" description="Helical" evidence="7">
    <location>
        <begin position="119"/>
        <end position="137"/>
    </location>
</feature>
<dbReference type="RefSeq" id="WP_091182494.1">
    <property type="nucleotide sequence ID" value="NZ_FNRY01000001.1"/>
</dbReference>
<proteinExistence type="predicted"/>
<organism evidence="9 10">
    <name type="scientific">Paramicrobacterium humi</name>
    <dbReference type="NCBI Taxonomy" id="640635"/>
    <lineage>
        <taxon>Bacteria</taxon>
        <taxon>Bacillati</taxon>
        <taxon>Actinomycetota</taxon>
        <taxon>Actinomycetes</taxon>
        <taxon>Micrococcales</taxon>
        <taxon>Microbacteriaceae</taxon>
        <taxon>Paramicrobacterium</taxon>
    </lineage>
</organism>